<keyword evidence="1" id="KW-0732">Signal</keyword>
<dbReference type="AlphaFoldDB" id="A0A2T3JDB5"/>
<name>A0A2T3JDB5_9GAMM</name>
<gene>
    <name evidence="3" type="ORF">C9J12_16715</name>
</gene>
<keyword evidence="4" id="KW-1185">Reference proteome</keyword>
<dbReference type="Proteomes" id="UP000240987">
    <property type="component" value="Unassembled WGS sequence"/>
</dbReference>
<accession>A0A2T3JDB5</accession>
<dbReference type="Pfam" id="PF03886">
    <property type="entry name" value="ABC_trans_aux"/>
    <property type="match status" value="1"/>
</dbReference>
<dbReference type="OrthoDB" id="5600407at2"/>
<organism evidence="3 4">
    <name type="scientific">Photobacterium frigidiphilum</name>
    <dbReference type="NCBI Taxonomy" id="264736"/>
    <lineage>
        <taxon>Bacteria</taxon>
        <taxon>Pseudomonadati</taxon>
        <taxon>Pseudomonadota</taxon>
        <taxon>Gammaproteobacteria</taxon>
        <taxon>Vibrionales</taxon>
        <taxon>Vibrionaceae</taxon>
        <taxon>Photobacterium</taxon>
    </lineage>
</organism>
<protein>
    <recommendedName>
        <fullName evidence="2">ABC-type transport auxiliary lipoprotein component domain-containing protein</fullName>
    </recommendedName>
</protein>
<reference evidence="3 4" key="1">
    <citation type="submission" date="2018-01" db="EMBL/GenBank/DDBJ databases">
        <title>Whole genome sequencing of Histamine producing bacteria.</title>
        <authorList>
            <person name="Butler K."/>
        </authorList>
    </citation>
    <scope>NUCLEOTIDE SEQUENCE [LARGE SCALE GENOMIC DNA]</scope>
    <source>
        <strain evidence="3 4">JCM 12947</strain>
    </source>
</reference>
<evidence type="ECO:0000313" key="4">
    <source>
        <dbReference type="Proteomes" id="UP000240987"/>
    </source>
</evidence>
<evidence type="ECO:0000256" key="1">
    <source>
        <dbReference type="SAM" id="SignalP"/>
    </source>
</evidence>
<dbReference type="EMBL" id="PYMJ01000018">
    <property type="protein sequence ID" value="PSU46853.1"/>
    <property type="molecule type" value="Genomic_DNA"/>
</dbReference>
<dbReference type="SUPFAM" id="SSF159594">
    <property type="entry name" value="XCC0632-like"/>
    <property type="match status" value="1"/>
</dbReference>
<proteinExistence type="predicted"/>
<dbReference type="Gene3D" id="3.40.50.10610">
    <property type="entry name" value="ABC-type transport auxiliary lipoprotein component"/>
    <property type="match status" value="1"/>
</dbReference>
<dbReference type="InterPro" id="IPR005586">
    <property type="entry name" value="ABC_trans_aux"/>
</dbReference>
<feature type="chain" id="PRO_5015760027" description="ABC-type transport auxiliary lipoprotein component domain-containing protein" evidence="1">
    <location>
        <begin position="25"/>
        <end position="202"/>
    </location>
</feature>
<sequence>MKKYLLFMVAATAFLAGCSSQPGAVNSYLLPTGAQSTVSQIGSNQPLLVIRPVEMAEHLAGTGLVYQVSDTEVVQAQQNLWAESIGKQLTRRINQDLRSKQSQFWTTELTPALSTYNSPRLQVKIDEFNGHYSGMAKISGEWMLVKSDGDLNGVYPFQFQVPLQEEGYDAQVKALSEGINRLTTQIAQRLKVAPASLVMKDR</sequence>
<feature type="domain" description="ABC-type transport auxiliary lipoprotein component" evidence="2">
    <location>
        <begin position="28"/>
        <end position="187"/>
    </location>
</feature>
<dbReference type="PROSITE" id="PS51257">
    <property type="entry name" value="PROKAR_LIPOPROTEIN"/>
    <property type="match status" value="1"/>
</dbReference>
<evidence type="ECO:0000313" key="3">
    <source>
        <dbReference type="EMBL" id="PSU46853.1"/>
    </source>
</evidence>
<feature type="signal peptide" evidence="1">
    <location>
        <begin position="1"/>
        <end position="24"/>
    </location>
</feature>
<dbReference type="RefSeq" id="WP_107243755.1">
    <property type="nucleotide sequence ID" value="NZ_PYMJ01000018.1"/>
</dbReference>
<evidence type="ECO:0000259" key="2">
    <source>
        <dbReference type="Pfam" id="PF03886"/>
    </source>
</evidence>
<comment type="caution">
    <text evidence="3">The sequence shown here is derived from an EMBL/GenBank/DDBJ whole genome shotgun (WGS) entry which is preliminary data.</text>
</comment>